<feature type="region of interest" description="Disordered" evidence="1">
    <location>
        <begin position="50"/>
        <end position="75"/>
    </location>
</feature>
<evidence type="ECO:0000313" key="3">
    <source>
        <dbReference type="Proteomes" id="UP001159427"/>
    </source>
</evidence>
<comment type="caution">
    <text evidence="2">The sequence shown here is derived from an EMBL/GenBank/DDBJ whole genome shotgun (WGS) entry which is preliminary data.</text>
</comment>
<dbReference type="EMBL" id="CALNXI010000687">
    <property type="protein sequence ID" value="CAH3032987.1"/>
    <property type="molecule type" value="Genomic_DNA"/>
</dbReference>
<accession>A0ABN8MSB7</accession>
<protein>
    <submittedName>
        <fullName evidence="2">Uncharacterized protein</fullName>
    </submittedName>
</protein>
<proteinExistence type="predicted"/>
<sequence>MADDEDGKDTLRQFVENECKAQALRPPGTNSDDTALDAERMNRFYQRALNESERMSNEVTKSQKQRSELHKELSKDMLESWTQDHAQEVLCPQTYELWSKEEEKAKKVLQELEKASINDDESSDDASH</sequence>
<organism evidence="2 3">
    <name type="scientific">Porites evermanni</name>
    <dbReference type="NCBI Taxonomy" id="104178"/>
    <lineage>
        <taxon>Eukaryota</taxon>
        <taxon>Metazoa</taxon>
        <taxon>Cnidaria</taxon>
        <taxon>Anthozoa</taxon>
        <taxon>Hexacorallia</taxon>
        <taxon>Scleractinia</taxon>
        <taxon>Fungiina</taxon>
        <taxon>Poritidae</taxon>
        <taxon>Porites</taxon>
    </lineage>
</organism>
<gene>
    <name evidence="2" type="ORF">PEVE_00039208</name>
</gene>
<evidence type="ECO:0000313" key="2">
    <source>
        <dbReference type="EMBL" id="CAH3032987.1"/>
    </source>
</evidence>
<name>A0ABN8MSB7_9CNID</name>
<keyword evidence="3" id="KW-1185">Reference proteome</keyword>
<evidence type="ECO:0000256" key="1">
    <source>
        <dbReference type="SAM" id="MobiDB-lite"/>
    </source>
</evidence>
<dbReference type="Proteomes" id="UP001159427">
    <property type="component" value="Unassembled WGS sequence"/>
</dbReference>
<feature type="compositionally biased region" description="Basic and acidic residues" evidence="1">
    <location>
        <begin position="65"/>
        <end position="75"/>
    </location>
</feature>
<reference evidence="2 3" key="1">
    <citation type="submission" date="2022-05" db="EMBL/GenBank/DDBJ databases">
        <authorList>
            <consortium name="Genoscope - CEA"/>
            <person name="William W."/>
        </authorList>
    </citation>
    <scope>NUCLEOTIDE SEQUENCE [LARGE SCALE GENOMIC DNA]</scope>
</reference>